<dbReference type="AlphaFoldDB" id="A0AAP0C6M9"/>
<dbReference type="SUPFAM" id="SSF57850">
    <property type="entry name" value="RING/U-box"/>
    <property type="match status" value="1"/>
</dbReference>
<feature type="transmembrane region" description="Helical" evidence="13">
    <location>
        <begin position="83"/>
        <end position="101"/>
    </location>
</feature>
<evidence type="ECO:0000256" key="6">
    <source>
        <dbReference type="ARBA" id="ARBA00022723"/>
    </source>
</evidence>
<dbReference type="SMART" id="SM00184">
    <property type="entry name" value="RING"/>
    <property type="match status" value="1"/>
</dbReference>
<evidence type="ECO:0000256" key="11">
    <source>
        <dbReference type="ARBA" id="ARBA00023136"/>
    </source>
</evidence>
<dbReference type="GO" id="GO:0061630">
    <property type="term" value="F:ubiquitin protein ligase activity"/>
    <property type="evidence" value="ECO:0007669"/>
    <property type="project" value="UniProtKB-EC"/>
</dbReference>
<keyword evidence="5 13" id="KW-0812">Transmembrane</keyword>
<keyword evidence="10 13" id="KW-1133">Transmembrane helix</keyword>
<dbReference type="GO" id="GO:0008270">
    <property type="term" value="F:zinc ion binding"/>
    <property type="evidence" value="ECO:0007669"/>
    <property type="project" value="UniProtKB-KW"/>
</dbReference>
<dbReference type="PANTHER" id="PTHR45977">
    <property type="entry name" value="TARGET OF ERK KINASE MPK-1"/>
    <property type="match status" value="1"/>
</dbReference>
<keyword evidence="11 13" id="KW-0472">Membrane</keyword>
<dbReference type="Proteomes" id="UP001408789">
    <property type="component" value="Unassembled WGS sequence"/>
</dbReference>
<comment type="catalytic activity">
    <reaction evidence="1">
        <text>S-ubiquitinyl-[E2 ubiquitin-conjugating enzyme]-L-cysteine + [acceptor protein]-L-lysine = [E2 ubiquitin-conjugating enzyme]-L-cysteine + N(6)-ubiquitinyl-[acceptor protein]-L-lysine.</text>
        <dbReference type="EC" id="2.3.2.27"/>
    </reaction>
</comment>
<feature type="transmembrane region" description="Helical" evidence="13">
    <location>
        <begin position="107"/>
        <end position="129"/>
    </location>
</feature>
<evidence type="ECO:0000256" key="1">
    <source>
        <dbReference type="ARBA" id="ARBA00000900"/>
    </source>
</evidence>
<keyword evidence="4" id="KW-0808">Transferase</keyword>
<evidence type="ECO:0000256" key="9">
    <source>
        <dbReference type="ARBA" id="ARBA00022833"/>
    </source>
</evidence>
<comment type="caution">
    <text evidence="15">The sequence shown here is derived from an EMBL/GenBank/DDBJ whole genome shotgun (WGS) entry which is preliminary data.</text>
</comment>
<protein>
    <recommendedName>
        <fullName evidence="3">RING-type E3 ubiquitin transferase</fullName>
        <ecNumber evidence="3">2.3.2.27</ecNumber>
    </recommendedName>
</protein>
<dbReference type="EMBL" id="JBCNJP010000027">
    <property type="protein sequence ID" value="KAK9051259.1"/>
    <property type="molecule type" value="Genomic_DNA"/>
</dbReference>
<sequence>MAEISTTEPEITPVNEPLLPPPLVNAPALAAGVDRTPTLVRILLALFASRRGASLMVRENVALQLEDWRENWGYSFPVVVMDVLWNLAFVAVAFATMFWFAREETNVKLRVWICVHSMQCVLHVVFLLLEYRRMRRRISTAGPVYSLASSSSSSEAENELDRLPTFRRWDKLNTALAYLWWAMGLIMLSYTYDNYGPQRLFWLTLAFLASDVFFLTLHTIFYCALSAAYCFCLPCILAFMYYIGLQERASEAEISMLPKYTFEGSNGDVEQPDVRACRMVPVGTNSPNFSTEHVLPTEDADCCICLSDYENGELLNFLRCNHHFHSKCIAKWLRVKATCPVCKSLIG</sequence>
<evidence type="ECO:0000259" key="14">
    <source>
        <dbReference type="PROSITE" id="PS50089"/>
    </source>
</evidence>
<dbReference type="PROSITE" id="PS50089">
    <property type="entry name" value="ZF_RING_2"/>
    <property type="match status" value="1"/>
</dbReference>
<evidence type="ECO:0000313" key="16">
    <source>
        <dbReference type="Proteomes" id="UP001408789"/>
    </source>
</evidence>
<evidence type="ECO:0000256" key="10">
    <source>
        <dbReference type="ARBA" id="ARBA00022989"/>
    </source>
</evidence>
<evidence type="ECO:0000256" key="12">
    <source>
        <dbReference type="PROSITE-ProRule" id="PRU00175"/>
    </source>
</evidence>
<organism evidence="15 16">
    <name type="scientific">Deinandra increscens subsp. villosa</name>
    <dbReference type="NCBI Taxonomy" id="3103831"/>
    <lineage>
        <taxon>Eukaryota</taxon>
        <taxon>Viridiplantae</taxon>
        <taxon>Streptophyta</taxon>
        <taxon>Embryophyta</taxon>
        <taxon>Tracheophyta</taxon>
        <taxon>Spermatophyta</taxon>
        <taxon>Magnoliopsida</taxon>
        <taxon>eudicotyledons</taxon>
        <taxon>Gunneridae</taxon>
        <taxon>Pentapetalae</taxon>
        <taxon>asterids</taxon>
        <taxon>campanulids</taxon>
        <taxon>Asterales</taxon>
        <taxon>Asteraceae</taxon>
        <taxon>Asteroideae</taxon>
        <taxon>Heliantheae alliance</taxon>
        <taxon>Madieae</taxon>
        <taxon>Madiinae</taxon>
        <taxon>Deinandra</taxon>
    </lineage>
</organism>
<name>A0AAP0C6M9_9ASTR</name>
<evidence type="ECO:0000256" key="5">
    <source>
        <dbReference type="ARBA" id="ARBA00022692"/>
    </source>
</evidence>
<feature type="transmembrane region" description="Helical" evidence="13">
    <location>
        <begin position="172"/>
        <end position="192"/>
    </location>
</feature>
<dbReference type="SMART" id="SM00744">
    <property type="entry name" value="RINGv"/>
    <property type="match status" value="1"/>
</dbReference>
<dbReference type="EC" id="2.3.2.27" evidence="3"/>
<feature type="domain" description="RING-type" evidence="14">
    <location>
        <begin position="302"/>
        <end position="343"/>
    </location>
</feature>
<accession>A0AAP0C6M9</accession>
<dbReference type="Gene3D" id="3.30.40.10">
    <property type="entry name" value="Zinc/RING finger domain, C3HC4 (zinc finger)"/>
    <property type="match status" value="1"/>
</dbReference>
<dbReference type="InterPro" id="IPR001841">
    <property type="entry name" value="Znf_RING"/>
</dbReference>
<dbReference type="Pfam" id="PF13639">
    <property type="entry name" value="zf-RING_2"/>
    <property type="match status" value="1"/>
</dbReference>
<evidence type="ECO:0000256" key="2">
    <source>
        <dbReference type="ARBA" id="ARBA00004141"/>
    </source>
</evidence>
<dbReference type="InterPro" id="IPR013083">
    <property type="entry name" value="Znf_RING/FYVE/PHD"/>
</dbReference>
<reference evidence="15 16" key="1">
    <citation type="submission" date="2024-04" db="EMBL/GenBank/DDBJ databases">
        <title>The reference genome of an endangered Asteraceae, Deinandra increscens subsp. villosa, native to the Central Coast of California.</title>
        <authorList>
            <person name="Guilliams M."/>
            <person name="Hasenstab-Lehman K."/>
            <person name="Meyer R."/>
            <person name="Mcevoy S."/>
        </authorList>
    </citation>
    <scope>NUCLEOTIDE SEQUENCE [LARGE SCALE GENOMIC DNA]</scope>
    <source>
        <tissue evidence="15">Leaf</tissue>
    </source>
</reference>
<dbReference type="InterPro" id="IPR011016">
    <property type="entry name" value="Znf_RING-CH"/>
</dbReference>
<keyword evidence="8" id="KW-0833">Ubl conjugation pathway</keyword>
<evidence type="ECO:0000256" key="8">
    <source>
        <dbReference type="ARBA" id="ARBA00022786"/>
    </source>
</evidence>
<dbReference type="PANTHER" id="PTHR45977:SF53">
    <property type="entry name" value="ZINC FINGER, RING_FYVE_PHD-TYPE-RELATED"/>
    <property type="match status" value="1"/>
</dbReference>
<evidence type="ECO:0000256" key="13">
    <source>
        <dbReference type="SAM" id="Phobius"/>
    </source>
</evidence>
<proteinExistence type="predicted"/>
<evidence type="ECO:0000313" key="15">
    <source>
        <dbReference type="EMBL" id="KAK9051259.1"/>
    </source>
</evidence>
<gene>
    <name evidence="15" type="ORF">SSX86_027886</name>
</gene>
<evidence type="ECO:0000256" key="4">
    <source>
        <dbReference type="ARBA" id="ARBA00022679"/>
    </source>
</evidence>
<keyword evidence="7 12" id="KW-0863">Zinc-finger</keyword>
<dbReference type="GO" id="GO:0016020">
    <property type="term" value="C:membrane"/>
    <property type="evidence" value="ECO:0007669"/>
    <property type="project" value="UniProtKB-SubCell"/>
</dbReference>
<keyword evidence="6" id="KW-0479">Metal-binding</keyword>
<feature type="transmembrane region" description="Helical" evidence="13">
    <location>
        <begin position="212"/>
        <end position="243"/>
    </location>
</feature>
<keyword evidence="16" id="KW-1185">Reference proteome</keyword>
<comment type="subcellular location">
    <subcellularLocation>
        <location evidence="2">Membrane</location>
        <topology evidence="2">Multi-pass membrane protein</topology>
    </subcellularLocation>
</comment>
<evidence type="ECO:0000256" key="7">
    <source>
        <dbReference type="ARBA" id="ARBA00022771"/>
    </source>
</evidence>
<evidence type="ECO:0000256" key="3">
    <source>
        <dbReference type="ARBA" id="ARBA00012483"/>
    </source>
</evidence>
<keyword evidence="9" id="KW-0862">Zinc</keyword>